<dbReference type="OrthoDB" id="2504340at2759"/>
<dbReference type="STRING" id="34506.A0A090L2I6"/>
<gene>
    <name evidence="3 5 6" type="ORF">SRAE_1000216800</name>
</gene>
<dbReference type="WormBase" id="SRAE_1000216800">
    <property type="protein sequence ID" value="SRP03701"/>
    <property type="gene ID" value="WBGene00258782"/>
</dbReference>
<dbReference type="AlphaFoldDB" id="A0A090L2I6"/>
<proteinExistence type="inferred from homology"/>
<dbReference type="Gene3D" id="3.30.230.70">
    <property type="entry name" value="GHMP Kinase, N-terminal domain"/>
    <property type="match status" value="1"/>
</dbReference>
<dbReference type="Pfam" id="PF01138">
    <property type="entry name" value="RNase_PH"/>
    <property type="match status" value="1"/>
</dbReference>
<keyword evidence="3" id="KW-0687">Ribonucleoprotein</keyword>
<sequence>MVNFNEEKTSYSLWNLNLNDLKRPKKDVDNKVKMEIEVPESTKINYTFRDILISSDILSGCYASGYAKFGKTEVIAYLDTVQFVDDTSSAEQKIVKFKLDADFKSELIDIPRIFYTVLREPNRTIKYKVNINVKNNDGGLLAATVLAVNIALMKASIQLSDIVVAVTIGIIKDTEEVVVDPDLKTLEKCCATIHYGICPNLNMVVLLDQVGSSTKYNNKKLRDLGHRGCMVLKDKIFKELPNLFKADSQ</sequence>
<keyword evidence="3" id="KW-0689">Ribosomal protein</keyword>
<comment type="similarity">
    <text evidence="1">Belongs to the RNase PH family.</text>
</comment>
<dbReference type="PANTHER" id="PTHR11953:SF0">
    <property type="entry name" value="EXOSOME COMPLEX COMPONENT RRP41"/>
    <property type="match status" value="1"/>
</dbReference>
<organism evidence="3">
    <name type="scientific">Strongyloides ratti</name>
    <name type="common">Parasitic roundworm</name>
    <dbReference type="NCBI Taxonomy" id="34506"/>
    <lineage>
        <taxon>Eukaryota</taxon>
        <taxon>Metazoa</taxon>
        <taxon>Ecdysozoa</taxon>
        <taxon>Nematoda</taxon>
        <taxon>Chromadorea</taxon>
        <taxon>Rhabditida</taxon>
        <taxon>Tylenchina</taxon>
        <taxon>Panagrolaimomorpha</taxon>
        <taxon>Strongyloidoidea</taxon>
        <taxon>Strongyloididae</taxon>
        <taxon>Strongyloides</taxon>
    </lineage>
</organism>
<dbReference type="Proteomes" id="UP000035682">
    <property type="component" value="Unplaced"/>
</dbReference>
<dbReference type="WBParaSite" id="SRAE_1000216800.1">
    <property type="protein sequence ID" value="SRAE_1000216800.1"/>
    <property type="gene ID" value="WBGene00258782"/>
</dbReference>
<evidence type="ECO:0000256" key="1">
    <source>
        <dbReference type="ARBA" id="ARBA00006678"/>
    </source>
</evidence>
<name>A0A090L2I6_STRRB</name>
<dbReference type="GO" id="GO:0016075">
    <property type="term" value="P:rRNA catabolic process"/>
    <property type="evidence" value="ECO:0007669"/>
    <property type="project" value="TreeGrafter"/>
</dbReference>
<dbReference type="InterPro" id="IPR020568">
    <property type="entry name" value="Ribosomal_Su5_D2-typ_SF"/>
</dbReference>
<dbReference type="InterPro" id="IPR036345">
    <property type="entry name" value="ExoRNase_PH_dom2_sf"/>
</dbReference>
<dbReference type="RefSeq" id="XP_024503113.1">
    <property type="nucleotide sequence ID" value="XM_024649213.1"/>
</dbReference>
<dbReference type="GeneID" id="36376277"/>
<accession>A0A090L2I6</accession>
<dbReference type="GO" id="GO:0003723">
    <property type="term" value="F:RNA binding"/>
    <property type="evidence" value="ECO:0007669"/>
    <property type="project" value="TreeGrafter"/>
</dbReference>
<reference evidence="5" key="2">
    <citation type="submission" date="2020-12" db="UniProtKB">
        <authorList>
            <consortium name="WormBaseParasite"/>
        </authorList>
    </citation>
    <scope>IDENTIFICATION</scope>
</reference>
<dbReference type="SUPFAM" id="SSF54211">
    <property type="entry name" value="Ribosomal protein S5 domain 2-like"/>
    <property type="match status" value="1"/>
</dbReference>
<evidence type="ECO:0000313" key="5">
    <source>
        <dbReference type="WBParaSite" id="SRAE_1000216800.1"/>
    </source>
</evidence>
<dbReference type="PANTHER" id="PTHR11953">
    <property type="entry name" value="EXOSOME COMPLEX COMPONENT"/>
    <property type="match status" value="1"/>
</dbReference>
<dbReference type="eggNOG" id="KOG1068">
    <property type="taxonomic scope" value="Eukaryota"/>
</dbReference>
<feature type="domain" description="Exoribonuclease phosphorolytic" evidence="2">
    <location>
        <begin position="48"/>
        <end position="157"/>
    </location>
</feature>
<dbReference type="SUPFAM" id="SSF55666">
    <property type="entry name" value="Ribonuclease PH domain 2-like"/>
    <property type="match status" value="1"/>
</dbReference>
<keyword evidence="4" id="KW-1185">Reference proteome</keyword>
<dbReference type="CTD" id="36376277"/>
<evidence type="ECO:0000259" key="2">
    <source>
        <dbReference type="Pfam" id="PF01138"/>
    </source>
</evidence>
<dbReference type="GO" id="GO:0005840">
    <property type="term" value="C:ribosome"/>
    <property type="evidence" value="ECO:0007669"/>
    <property type="project" value="UniProtKB-KW"/>
</dbReference>
<reference evidence="3 4" key="1">
    <citation type="submission" date="2014-09" db="EMBL/GenBank/DDBJ databases">
        <authorList>
            <person name="Martin A.A."/>
        </authorList>
    </citation>
    <scope>NUCLEOTIDE SEQUENCE</scope>
    <source>
        <strain evidence="4">ED321</strain>
        <strain evidence="3">ED321 Heterogonic</strain>
    </source>
</reference>
<dbReference type="InterPro" id="IPR001247">
    <property type="entry name" value="ExoRNase_PH_dom1"/>
</dbReference>
<dbReference type="InterPro" id="IPR027408">
    <property type="entry name" value="PNPase/RNase_PH_dom_sf"/>
</dbReference>
<protein>
    <submittedName>
        <fullName evidence="3">Exoribonuclease, phosphorolytic domain 1 and Exoribonuclease, phosphorolytic domain 2 and Ribosomal protein S5 domain 2-type fold and PNPase/RNase PH domain-containing protein</fullName>
    </submittedName>
</protein>
<dbReference type="InterPro" id="IPR050080">
    <property type="entry name" value="RNase_PH"/>
</dbReference>
<dbReference type="EMBL" id="LN609528">
    <property type="protein sequence ID" value="CEF63912.1"/>
    <property type="molecule type" value="Genomic_DNA"/>
</dbReference>
<evidence type="ECO:0000313" key="4">
    <source>
        <dbReference type="Proteomes" id="UP000035682"/>
    </source>
</evidence>
<evidence type="ECO:0000313" key="3">
    <source>
        <dbReference type="EMBL" id="CEF63912.1"/>
    </source>
</evidence>
<evidence type="ECO:0000313" key="6">
    <source>
        <dbReference type="WormBase" id="SRAE_1000216800"/>
    </source>
</evidence>